<accession>A0A518EKR4</accession>
<dbReference type="EMBL" id="CP036434">
    <property type="protein sequence ID" value="QDV04687.1"/>
    <property type="molecule type" value="Genomic_DNA"/>
</dbReference>
<evidence type="ECO:0000259" key="1">
    <source>
        <dbReference type="Pfam" id="PF00144"/>
    </source>
</evidence>
<dbReference type="InterPro" id="IPR012338">
    <property type="entry name" value="Beta-lactam/transpept-like"/>
</dbReference>
<dbReference type="InterPro" id="IPR050491">
    <property type="entry name" value="AmpC-like"/>
</dbReference>
<dbReference type="Pfam" id="PF00144">
    <property type="entry name" value="Beta-lactamase"/>
    <property type="match status" value="1"/>
</dbReference>
<dbReference type="PANTHER" id="PTHR46825:SF9">
    <property type="entry name" value="BETA-LACTAMASE-RELATED DOMAIN-CONTAINING PROTEIN"/>
    <property type="match status" value="1"/>
</dbReference>
<dbReference type="OrthoDB" id="9770183at2"/>
<name>A0A518EKR4_9BACT</name>
<protein>
    <submittedName>
        <fullName evidence="2">Penicillin-binding protein 4</fullName>
    </submittedName>
</protein>
<gene>
    <name evidence="2" type="primary">pbpE_1</name>
    <name evidence="2" type="ORF">Poly30_01800</name>
</gene>
<organism evidence="2 3">
    <name type="scientific">Saltatorellus ferox</name>
    <dbReference type="NCBI Taxonomy" id="2528018"/>
    <lineage>
        <taxon>Bacteria</taxon>
        <taxon>Pseudomonadati</taxon>
        <taxon>Planctomycetota</taxon>
        <taxon>Planctomycetia</taxon>
        <taxon>Planctomycetia incertae sedis</taxon>
        <taxon>Saltatorellus</taxon>
    </lineage>
</organism>
<reference evidence="2 3" key="1">
    <citation type="submission" date="2019-02" db="EMBL/GenBank/DDBJ databases">
        <title>Deep-cultivation of Planctomycetes and their phenomic and genomic characterization uncovers novel biology.</title>
        <authorList>
            <person name="Wiegand S."/>
            <person name="Jogler M."/>
            <person name="Boedeker C."/>
            <person name="Pinto D."/>
            <person name="Vollmers J."/>
            <person name="Rivas-Marin E."/>
            <person name="Kohn T."/>
            <person name="Peeters S.H."/>
            <person name="Heuer A."/>
            <person name="Rast P."/>
            <person name="Oberbeckmann S."/>
            <person name="Bunk B."/>
            <person name="Jeske O."/>
            <person name="Meyerdierks A."/>
            <person name="Storesund J.E."/>
            <person name="Kallscheuer N."/>
            <person name="Luecker S."/>
            <person name="Lage O.M."/>
            <person name="Pohl T."/>
            <person name="Merkel B.J."/>
            <person name="Hornburger P."/>
            <person name="Mueller R.-W."/>
            <person name="Bruemmer F."/>
            <person name="Labrenz M."/>
            <person name="Spormann A.M."/>
            <person name="Op den Camp H."/>
            <person name="Overmann J."/>
            <person name="Amann R."/>
            <person name="Jetten M.S.M."/>
            <person name="Mascher T."/>
            <person name="Medema M.H."/>
            <person name="Devos D.P."/>
            <person name="Kaster A.-K."/>
            <person name="Ovreas L."/>
            <person name="Rohde M."/>
            <person name="Galperin M.Y."/>
            <person name="Jogler C."/>
        </authorList>
    </citation>
    <scope>NUCLEOTIDE SEQUENCE [LARGE SCALE GENOMIC DNA]</scope>
    <source>
        <strain evidence="2 3">Poly30</strain>
    </source>
</reference>
<dbReference type="PANTHER" id="PTHR46825">
    <property type="entry name" value="D-ALANYL-D-ALANINE-CARBOXYPEPTIDASE/ENDOPEPTIDASE AMPH"/>
    <property type="match status" value="1"/>
</dbReference>
<dbReference type="AlphaFoldDB" id="A0A518EKR4"/>
<dbReference type="RefSeq" id="WP_145194138.1">
    <property type="nucleotide sequence ID" value="NZ_CP036434.1"/>
</dbReference>
<dbReference type="SUPFAM" id="SSF56601">
    <property type="entry name" value="beta-lactamase/transpeptidase-like"/>
    <property type="match status" value="1"/>
</dbReference>
<keyword evidence="3" id="KW-1185">Reference proteome</keyword>
<dbReference type="Proteomes" id="UP000320390">
    <property type="component" value="Chromosome"/>
</dbReference>
<feature type="domain" description="Beta-lactamase-related" evidence="1">
    <location>
        <begin position="49"/>
        <end position="336"/>
    </location>
</feature>
<dbReference type="Gene3D" id="3.40.710.10">
    <property type="entry name" value="DD-peptidase/beta-lactamase superfamily"/>
    <property type="match status" value="1"/>
</dbReference>
<sequence length="501" mass="54668">MLAALCLSILSSVVTRPLPPEPNSPAADKKALQAIEAYLERCEFFGWSGAILIEEKGRVVLHRGFGEADRAKGIPCEVDTVFEIASVTKPFTACAILALVEDGKIDLDESIAEYLPGVPEARKNITVRHLLSHTSGMGRSQGVTTGTDLEAAVESAFAEAPLQEPGIAYEYWNQGYALLAGLIDHVTEEGYLDFLRHRLFAKAELGATGFTGDDLWPLEKQAIGYSGDTPLRHAAEHPYGAYDYRYRGMGGIVTNVEELWKLARAALDGELLKKSTTRDMLKEDGVIGPLGWRIMRSVRGDRQIWHGGDVEGFHTTVDCYPDNDAAVVVFSSSTEVHSFKIARSVASLLLSDGREVQGPPAIVRWKSNVLAKCEGKYGDGQGITLVVRAVGPGLEVTGGDDGGKALLLRRADKDPAKEVVVPERVPRMRFAVADDSPAKGTSRSKVGKPSGDEVFRTHIWARYQATSIVPTLRFEPNMRSPETLILEIPDIGEYHLKKQSD</sequence>
<proteinExistence type="predicted"/>
<evidence type="ECO:0000313" key="2">
    <source>
        <dbReference type="EMBL" id="QDV04687.1"/>
    </source>
</evidence>
<dbReference type="InterPro" id="IPR001466">
    <property type="entry name" value="Beta-lactam-related"/>
</dbReference>
<evidence type="ECO:0000313" key="3">
    <source>
        <dbReference type="Proteomes" id="UP000320390"/>
    </source>
</evidence>